<dbReference type="RefSeq" id="WP_176942795.1">
    <property type="nucleotide sequence ID" value="NZ_JABZEC010000004.1"/>
</dbReference>
<dbReference type="EMBL" id="JABZEC010000004">
    <property type="protein sequence ID" value="NVY96636.1"/>
    <property type="molecule type" value="Genomic_DNA"/>
</dbReference>
<evidence type="ECO:0000256" key="4">
    <source>
        <dbReference type="ARBA" id="ARBA00022723"/>
    </source>
</evidence>
<keyword evidence="8" id="KW-1185">Reference proteome</keyword>
<dbReference type="GO" id="GO:0046872">
    <property type="term" value="F:metal ion binding"/>
    <property type="evidence" value="ECO:0007669"/>
    <property type="project" value="UniProtKB-KW"/>
</dbReference>
<dbReference type="PANTHER" id="PTHR12001:SF69">
    <property type="entry name" value="ALL TRANS-POLYPRENYL-DIPHOSPHATE SYNTHASE PDSS1"/>
    <property type="match status" value="1"/>
</dbReference>
<reference evidence="7 8" key="1">
    <citation type="submission" date="2020-06" db="EMBL/GenBank/DDBJ databases">
        <authorList>
            <person name="Kang J."/>
        </authorList>
    </citation>
    <scope>NUCLEOTIDE SEQUENCE [LARGE SCALE GENOMIC DNA]</scope>
    <source>
        <strain evidence="7 8">DCY120</strain>
    </source>
</reference>
<evidence type="ECO:0000256" key="5">
    <source>
        <dbReference type="ARBA" id="ARBA00022842"/>
    </source>
</evidence>
<organism evidence="7 8">
    <name type="scientific">Bombilactobacillus apium</name>
    <dbReference type="NCBI Taxonomy" id="2675299"/>
    <lineage>
        <taxon>Bacteria</taxon>
        <taxon>Bacillati</taxon>
        <taxon>Bacillota</taxon>
        <taxon>Bacilli</taxon>
        <taxon>Lactobacillales</taxon>
        <taxon>Lactobacillaceae</taxon>
        <taxon>Bombilactobacillus</taxon>
    </lineage>
</organism>
<name>A0A850RBE3_9LACO</name>
<dbReference type="SUPFAM" id="SSF48576">
    <property type="entry name" value="Terpenoid synthases"/>
    <property type="match status" value="1"/>
</dbReference>
<evidence type="ECO:0000256" key="2">
    <source>
        <dbReference type="ARBA" id="ARBA00006706"/>
    </source>
</evidence>
<dbReference type="CDD" id="cd00685">
    <property type="entry name" value="Trans_IPPS_HT"/>
    <property type="match status" value="1"/>
</dbReference>
<dbReference type="Gene3D" id="1.10.600.10">
    <property type="entry name" value="Farnesyl Diphosphate Synthase"/>
    <property type="match status" value="1"/>
</dbReference>
<evidence type="ECO:0000313" key="7">
    <source>
        <dbReference type="EMBL" id="NVY96636.1"/>
    </source>
</evidence>
<dbReference type="GO" id="GO:0004659">
    <property type="term" value="F:prenyltransferase activity"/>
    <property type="evidence" value="ECO:0007669"/>
    <property type="project" value="InterPro"/>
</dbReference>
<keyword evidence="3 6" id="KW-0808">Transferase</keyword>
<dbReference type="PANTHER" id="PTHR12001">
    <property type="entry name" value="GERANYLGERANYL PYROPHOSPHATE SYNTHASE"/>
    <property type="match status" value="1"/>
</dbReference>
<dbReference type="Proteomes" id="UP000563523">
    <property type="component" value="Unassembled WGS sequence"/>
</dbReference>
<accession>A0A850RBE3</accession>
<dbReference type="AlphaFoldDB" id="A0A850RBE3"/>
<dbReference type="PROSITE" id="PS00723">
    <property type="entry name" value="POLYPRENYL_SYNTHASE_1"/>
    <property type="match status" value="1"/>
</dbReference>
<keyword evidence="4" id="KW-0479">Metal-binding</keyword>
<keyword evidence="5" id="KW-0460">Magnesium</keyword>
<comment type="similarity">
    <text evidence="2 6">Belongs to the FPP/GGPP synthase family.</text>
</comment>
<comment type="caution">
    <text evidence="7">The sequence shown here is derived from an EMBL/GenBank/DDBJ whole genome shotgun (WGS) entry which is preliminary data.</text>
</comment>
<dbReference type="InterPro" id="IPR033749">
    <property type="entry name" value="Polyprenyl_synt_CS"/>
</dbReference>
<dbReference type="PROSITE" id="PS00444">
    <property type="entry name" value="POLYPRENYL_SYNTHASE_2"/>
    <property type="match status" value="1"/>
</dbReference>
<comment type="cofactor">
    <cofactor evidence="1">
        <name>Mg(2+)</name>
        <dbReference type="ChEBI" id="CHEBI:18420"/>
    </cofactor>
</comment>
<evidence type="ECO:0000256" key="3">
    <source>
        <dbReference type="ARBA" id="ARBA00022679"/>
    </source>
</evidence>
<dbReference type="SFLD" id="SFLDS00005">
    <property type="entry name" value="Isoprenoid_Synthase_Type_I"/>
    <property type="match status" value="1"/>
</dbReference>
<evidence type="ECO:0000256" key="1">
    <source>
        <dbReference type="ARBA" id="ARBA00001946"/>
    </source>
</evidence>
<dbReference type="InterPro" id="IPR008949">
    <property type="entry name" value="Isoprenoid_synthase_dom_sf"/>
</dbReference>
<proteinExistence type="inferred from homology"/>
<evidence type="ECO:0000313" key="8">
    <source>
        <dbReference type="Proteomes" id="UP000563523"/>
    </source>
</evidence>
<dbReference type="Pfam" id="PF00348">
    <property type="entry name" value="polyprenyl_synt"/>
    <property type="match status" value="1"/>
</dbReference>
<dbReference type="InterPro" id="IPR000092">
    <property type="entry name" value="Polyprenyl_synt"/>
</dbReference>
<gene>
    <name evidence="7" type="ORF">HU830_05605</name>
</gene>
<protein>
    <submittedName>
        <fullName evidence="7">Polyprenyl synthetase family protein</fullName>
    </submittedName>
</protein>
<evidence type="ECO:0000256" key="6">
    <source>
        <dbReference type="RuleBase" id="RU004466"/>
    </source>
</evidence>
<dbReference type="GO" id="GO:0008299">
    <property type="term" value="P:isoprenoid biosynthetic process"/>
    <property type="evidence" value="ECO:0007669"/>
    <property type="project" value="InterPro"/>
</dbReference>
<sequence length="325" mass="36882">MINPIWKPFPKIEAQLQTVQTLILEQIRPLPQPLDDLVRQQVLSGGKMLRPACLLLFSQLGPDRDSPQILPAAAAIEILHLATLIHDDVIDDADLRRHVPTIQRRLGDRNAIYAGDYLMTAYFSLIGQVAQNREQILLNAQGMRKILLGELDQLQINRNLDATVKMYLHEVSGKTAQLLELSAQFGAQLGHAEARLIHHARFIGHNLGMAFQIEDDILDYRGQWQVGKPHLEDLKNGVYTIPLIYALQADQDQSLHNFLQEHPDLTSQECQQVAQWVEDLGGLTAAQELAFKYTQKAQVLIQDLPQGRIRQELAYLTRKLLKRQQ</sequence>